<dbReference type="Gene3D" id="1.10.357.10">
    <property type="entry name" value="Tetracycline Repressor, domain 2"/>
    <property type="match status" value="1"/>
</dbReference>
<evidence type="ECO:0000256" key="1">
    <source>
        <dbReference type="ARBA" id="ARBA00023015"/>
    </source>
</evidence>
<keyword evidence="2 4" id="KW-0238">DNA-binding</keyword>
<dbReference type="Pfam" id="PF00440">
    <property type="entry name" value="TetR_N"/>
    <property type="match status" value="1"/>
</dbReference>
<feature type="DNA-binding region" description="H-T-H motif" evidence="4">
    <location>
        <begin position="44"/>
        <end position="63"/>
    </location>
</feature>
<dbReference type="PROSITE" id="PS50977">
    <property type="entry name" value="HTH_TETR_2"/>
    <property type="match status" value="1"/>
</dbReference>
<reference evidence="7 8" key="1">
    <citation type="submission" date="2019-05" db="EMBL/GenBank/DDBJ databases">
        <title>Nakamurella sp. N5BH11, whole genome shotgun sequence.</title>
        <authorList>
            <person name="Tuo L."/>
        </authorList>
    </citation>
    <scope>NUCLEOTIDE SEQUENCE [LARGE SCALE GENOMIC DNA]</scope>
    <source>
        <strain evidence="7 8">N5BH11</strain>
    </source>
</reference>
<dbReference type="InterPro" id="IPR050109">
    <property type="entry name" value="HTH-type_TetR-like_transc_reg"/>
</dbReference>
<proteinExistence type="predicted"/>
<evidence type="ECO:0000313" key="8">
    <source>
        <dbReference type="Proteomes" id="UP000306985"/>
    </source>
</evidence>
<feature type="region of interest" description="Disordered" evidence="5">
    <location>
        <begin position="1"/>
        <end position="23"/>
    </location>
</feature>
<feature type="domain" description="HTH tetR-type" evidence="6">
    <location>
        <begin position="21"/>
        <end position="81"/>
    </location>
</feature>
<gene>
    <name evidence="7" type="ORF">FDO65_11585</name>
</gene>
<evidence type="ECO:0000256" key="2">
    <source>
        <dbReference type="ARBA" id="ARBA00023125"/>
    </source>
</evidence>
<feature type="compositionally biased region" description="Basic and acidic residues" evidence="5">
    <location>
        <begin position="1"/>
        <end position="21"/>
    </location>
</feature>
<dbReference type="PANTHER" id="PTHR30055">
    <property type="entry name" value="HTH-TYPE TRANSCRIPTIONAL REGULATOR RUTR"/>
    <property type="match status" value="1"/>
</dbReference>
<evidence type="ECO:0000256" key="5">
    <source>
        <dbReference type="SAM" id="MobiDB-lite"/>
    </source>
</evidence>
<protein>
    <submittedName>
        <fullName evidence="7">TetR/AcrR family transcriptional regulator</fullName>
    </submittedName>
</protein>
<comment type="caution">
    <text evidence="7">The sequence shown here is derived from an EMBL/GenBank/DDBJ whole genome shotgun (WGS) entry which is preliminary data.</text>
</comment>
<dbReference type="Proteomes" id="UP000306985">
    <property type="component" value="Unassembled WGS sequence"/>
</dbReference>
<evidence type="ECO:0000259" key="6">
    <source>
        <dbReference type="PROSITE" id="PS50977"/>
    </source>
</evidence>
<dbReference type="InterPro" id="IPR009057">
    <property type="entry name" value="Homeodomain-like_sf"/>
</dbReference>
<keyword evidence="3" id="KW-0804">Transcription</keyword>
<dbReference type="AlphaFoldDB" id="A0A4U6QGN2"/>
<evidence type="ECO:0000313" key="7">
    <source>
        <dbReference type="EMBL" id="TKV59258.1"/>
    </source>
</evidence>
<keyword evidence="1" id="KW-0805">Transcription regulation</keyword>
<organism evidence="7 8">
    <name type="scientific">Nakamurella flava</name>
    <dbReference type="NCBI Taxonomy" id="2576308"/>
    <lineage>
        <taxon>Bacteria</taxon>
        <taxon>Bacillati</taxon>
        <taxon>Actinomycetota</taxon>
        <taxon>Actinomycetes</taxon>
        <taxon>Nakamurellales</taxon>
        <taxon>Nakamurellaceae</taxon>
        <taxon>Nakamurella</taxon>
    </lineage>
</organism>
<evidence type="ECO:0000256" key="4">
    <source>
        <dbReference type="PROSITE-ProRule" id="PRU00335"/>
    </source>
</evidence>
<dbReference type="PRINTS" id="PR00455">
    <property type="entry name" value="HTHTETR"/>
</dbReference>
<keyword evidence="8" id="KW-1185">Reference proteome</keyword>
<evidence type="ECO:0000256" key="3">
    <source>
        <dbReference type="ARBA" id="ARBA00023163"/>
    </source>
</evidence>
<sequence length="225" mass="24345">MADVKGGRRSYDGSGRQEKARSTRRAIVAAARELLEQSGFTGTSMAAVARRAGVSAESVYKAFGSKAALVKEVFDVTIAGDDEPVPVADRPEVHRIQQEPDARRKMRLYVQGAAERASRSAGIQLVLRNGAEADPAVARLWAQVQDERLAGMTMFARHLAETGCLAAGVDVEYARDVLWTCTAVEVYDLLVHQRGWALTAYADWLDSILSTSLLDPVAGVGSQRP</sequence>
<dbReference type="PANTHER" id="PTHR30055:SF234">
    <property type="entry name" value="HTH-TYPE TRANSCRIPTIONAL REGULATOR BETI"/>
    <property type="match status" value="1"/>
</dbReference>
<name>A0A4U6QGN2_9ACTN</name>
<dbReference type="OrthoDB" id="4823039at2"/>
<dbReference type="GO" id="GO:0003700">
    <property type="term" value="F:DNA-binding transcription factor activity"/>
    <property type="evidence" value="ECO:0007669"/>
    <property type="project" value="TreeGrafter"/>
</dbReference>
<dbReference type="SUPFAM" id="SSF46689">
    <property type="entry name" value="Homeodomain-like"/>
    <property type="match status" value="1"/>
</dbReference>
<dbReference type="InterPro" id="IPR001647">
    <property type="entry name" value="HTH_TetR"/>
</dbReference>
<accession>A0A4U6QGN2</accession>
<dbReference type="EMBL" id="SZZH01000002">
    <property type="protein sequence ID" value="TKV59258.1"/>
    <property type="molecule type" value="Genomic_DNA"/>
</dbReference>
<dbReference type="RefSeq" id="WP_137449880.1">
    <property type="nucleotide sequence ID" value="NZ_SZZH01000002.1"/>
</dbReference>
<dbReference type="GO" id="GO:0000976">
    <property type="term" value="F:transcription cis-regulatory region binding"/>
    <property type="evidence" value="ECO:0007669"/>
    <property type="project" value="TreeGrafter"/>
</dbReference>